<comment type="caution">
    <text evidence="1">The sequence shown here is derived from an EMBL/GenBank/DDBJ whole genome shotgun (WGS) entry which is preliminary data.</text>
</comment>
<dbReference type="EMBL" id="FXTY01000008">
    <property type="protein sequence ID" value="SMP32110.1"/>
    <property type="molecule type" value="Genomic_DNA"/>
</dbReference>
<gene>
    <name evidence="1" type="ORF">SAMN06265373_108130</name>
</gene>
<sequence>MDAAAQAEGEKRVMALLFDPLEGLGLGKPTTTNKAGYEKMKRMVCGCLAHLTEAQLGELREWAQAHPGGPQKDRVPNGQVLLARVKDTTRPTGGKSVSPLMQEVFSNQLGADAIKGGWAPELMKWFRVVPLGERKWPQGYTVSQIKKDAYQSIRRQRDIQMRLDRRDAISAEDQAFYDGREAAMQECRDVRKQNTKGAAA</sequence>
<organism evidence="1 2">
    <name type="scientific">Shimia sagamensis</name>
    <dbReference type="NCBI Taxonomy" id="1566352"/>
    <lineage>
        <taxon>Bacteria</taxon>
        <taxon>Pseudomonadati</taxon>
        <taxon>Pseudomonadota</taxon>
        <taxon>Alphaproteobacteria</taxon>
        <taxon>Rhodobacterales</taxon>
        <taxon>Roseobacteraceae</taxon>
    </lineage>
</organism>
<proteinExistence type="predicted"/>
<accession>A0ABY1PDJ1</accession>
<keyword evidence="2" id="KW-1185">Reference proteome</keyword>
<evidence type="ECO:0000313" key="1">
    <source>
        <dbReference type="EMBL" id="SMP32110.1"/>
    </source>
</evidence>
<dbReference type="Proteomes" id="UP001157961">
    <property type="component" value="Unassembled WGS sequence"/>
</dbReference>
<evidence type="ECO:0000313" key="2">
    <source>
        <dbReference type="Proteomes" id="UP001157961"/>
    </source>
</evidence>
<name>A0ABY1PDJ1_9RHOB</name>
<dbReference type="RefSeq" id="WP_283427429.1">
    <property type="nucleotide sequence ID" value="NZ_FXTY01000008.1"/>
</dbReference>
<protein>
    <submittedName>
        <fullName evidence="1">Uncharacterized protein</fullName>
    </submittedName>
</protein>
<reference evidence="1 2" key="1">
    <citation type="submission" date="2017-05" db="EMBL/GenBank/DDBJ databases">
        <authorList>
            <person name="Varghese N."/>
            <person name="Submissions S."/>
        </authorList>
    </citation>
    <scope>NUCLEOTIDE SEQUENCE [LARGE SCALE GENOMIC DNA]</scope>
    <source>
        <strain evidence="1 2">DSM 29734</strain>
    </source>
</reference>